<accession>A0A2I1ENQ2</accession>
<dbReference type="VEuPathDB" id="FungiDB:FUN_008839"/>
<evidence type="ECO:0000256" key="1">
    <source>
        <dbReference type="SAM" id="MobiDB-lite"/>
    </source>
</evidence>
<reference evidence="2 3" key="2">
    <citation type="submission" date="2017-10" db="EMBL/GenBank/DDBJ databases">
        <title>Genome analyses suggest a sexual origin of heterokaryosis in a supposedly ancient asexual fungus.</title>
        <authorList>
            <person name="Corradi N."/>
            <person name="Sedzielewska K."/>
            <person name="Noel J."/>
            <person name="Charron P."/>
            <person name="Farinelli L."/>
            <person name="Marton T."/>
            <person name="Kruger M."/>
            <person name="Pelin A."/>
            <person name="Brachmann A."/>
            <person name="Corradi N."/>
        </authorList>
    </citation>
    <scope>NUCLEOTIDE SEQUENCE [LARGE SCALE GENOMIC DNA]</scope>
    <source>
        <strain evidence="2 3">A1</strain>
    </source>
</reference>
<feature type="region of interest" description="Disordered" evidence="1">
    <location>
        <begin position="304"/>
        <end position="329"/>
    </location>
</feature>
<dbReference type="EMBL" id="LLXH01000258">
    <property type="protein sequence ID" value="PKC69806.1"/>
    <property type="molecule type" value="Genomic_DNA"/>
</dbReference>
<evidence type="ECO:0000313" key="3">
    <source>
        <dbReference type="Proteomes" id="UP000232688"/>
    </source>
</evidence>
<proteinExistence type="predicted"/>
<comment type="caution">
    <text evidence="2">The sequence shown here is derived from an EMBL/GenBank/DDBJ whole genome shotgun (WGS) entry which is preliminary data.</text>
</comment>
<evidence type="ECO:0000313" key="2">
    <source>
        <dbReference type="EMBL" id="PKC69806.1"/>
    </source>
</evidence>
<gene>
    <name evidence="2" type="ORF">RhiirA1_455579</name>
</gene>
<reference evidence="2 3" key="1">
    <citation type="submission" date="2017-10" db="EMBL/GenBank/DDBJ databases">
        <title>Extensive intraspecific genome diversity in a model arbuscular mycorrhizal fungus.</title>
        <authorList>
            <person name="Chen E.C.H."/>
            <person name="Morin E."/>
            <person name="Baudet D."/>
            <person name="Noel J."/>
            <person name="Ndikumana S."/>
            <person name="Charron P."/>
            <person name="St-Onge C."/>
            <person name="Giorgi J."/>
            <person name="Grigoriev I.V."/>
            <person name="Roux C."/>
            <person name="Martin F.M."/>
            <person name="Corradi N."/>
        </authorList>
    </citation>
    <scope>NUCLEOTIDE SEQUENCE [LARGE SCALE GENOMIC DNA]</scope>
    <source>
        <strain evidence="2 3">A1</strain>
    </source>
</reference>
<dbReference type="OrthoDB" id="2441494at2759"/>
<organism evidence="2 3">
    <name type="scientific">Rhizophagus irregularis</name>
    <dbReference type="NCBI Taxonomy" id="588596"/>
    <lineage>
        <taxon>Eukaryota</taxon>
        <taxon>Fungi</taxon>
        <taxon>Fungi incertae sedis</taxon>
        <taxon>Mucoromycota</taxon>
        <taxon>Glomeromycotina</taxon>
        <taxon>Glomeromycetes</taxon>
        <taxon>Glomerales</taxon>
        <taxon>Glomeraceae</taxon>
        <taxon>Rhizophagus</taxon>
    </lineage>
</organism>
<dbReference type="AlphaFoldDB" id="A0A2I1ENQ2"/>
<dbReference type="VEuPathDB" id="FungiDB:RhiirFUN_015087"/>
<name>A0A2I1ENQ2_9GLOM</name>
<sequence length="385" mass="45103">MQFKINSLREINLINLKLLAKIIKLKKENAERDEEKATLIARLDDDIKEIKQSSASTSSVENSDICQPIRTEIKTLEEKEMDAFLNKLRGTLHDIISQVTEILLTLGQEKLDILQNIVNLYEKVCNAEDILIKTNQTEILCWSNFIIAFDKSIDEIMVIDRKIERTRKIYKLTERIGLDKIKHIKSYSANSISKFINIKIQRVIDHFTKNSNMEFTNNSDEDIEQDNEVLEKSNQINVLEVLPSKKSTAPIPLVHVSNTSNNFKKEVWFDKDMFFNEVNPTKVNTVTSNDDVYFDQINEVSMHDSDSNLYNDNSNSDDSEEEMLDDSDDDGYNRYSRYSRYNEYDEYDRGYYYRDRKYKRKSSPIMSPIIFLITNRLEEFCIFGT</sequence>
<dbReference type="Proteomes" id="UP000232688">
    <property type="component" value="Unassembled WGS sequence"/>
</dbReference>
<feature type="compositionally biased region" description="Acidic residues" evidence="1">
    <location>
        <begin position="315"/>
        <end position="329"/>
    </location>
</feature>
<protein>
    <submittedName>
        <fullName evidence="2">Uncharacterized protein</fullName>
    </submittedName>
</protein>
<dbReference type="VEuPathDB" id="FungiDB:RhiirA1_455579"/>